<dbReference type="InterPro" id="IPR025875">
    <property type="entry name" value="Leu-rich_rpt_4"/>
</dbReference>
<evidence type="ECO:0000256" key="2">
    <source>
        <dbReference type="ARBA" id="ARBA00022737"/>
    </source>
</evidence>
<dbReference type="Pfam" id="PF12799">
    <property type="entry name" value="LRR_4"/>
    <property type="match status" value="1"/>
</dbReference>
<reference evidence="3 4" key="1">
    <citation type="submission" date="2018-11" db="EMBL/GenBank/DDBJ databases">
        <authorList>
            <consortium name="Pathogen Informatics"/>
        </authorList>
    </citation>
    <scope>NUCLEOTIDE SEQUENCE [LARGE SCALE GENOMIC DNA]</scope>
</reference>
<organism evidence="3 4">
    <name type="scientific">Cylicostephanus goldi</name>
    <name type="common">Nematode worm</name>
    <dbReference type="NCBI Taxonomy" id="71465"/>
    <lineage>
        <taxon>Eukaryota</taxon>
        <taxon>Metazoa</taxon>
        <taxon>Ecdysozoa</taxon>
        <taxon>Nematoda</taxon>
        <taxon>Chromadorea</taxon>
        <taxon>Rhabditida</taxon>
        <taxon>Rhabditina</taxon>
        <taxon>Rhabditomorpha</taxon>
        <taxon>Strongyloidea</taxon>
        <taxon>Strongylidae</taxon>
        <taxon>Cylicostephanus</taxon>
    </lineage>
</organism>
<protein>
    <submittedName>
        <fullName evidence="3">Uncharacterized protein</fullName>
    </submittedName>
</protein>
<evidence type="ECO:0000256" key="1">
    <source>
        <dbReference type="ARBA" id="ARBA00022614"/>
    </source>
</evidence>
<dbReference type="AlphaFoldDB" id="A0A3P6QJK4"/>
<gene>
    <name evidence="3" type="ORF">CGOC_LOCUS1706</name>
</gene>
<accession>A0A3P6QJK4</accession>
<keyword evidence="1" id="KW-0433">Leucine-rich repeat</keyword>
<name>A0A3P6QJK4_CYLGO</name>
<dbReference type="OrthoDB" id="6363818at2759"/>
<evidence type="ECO:0000313" key="4">
    <source>
        <dbReference type="Proteomes" id="UP000271889"/>
    </source>
</evidence>
<dbReference type="InterPro" id="IPR032675">
    <property type="entry name" value="LRR_dom_sf"/>
</dbReference>
<keyword evidence="2" id="KW-0677">Repeat</keyword>
<proteinExistence type="predicted"/>
<dbReference type="Proteomes" id="UP000271889">
    <property type="component" value="Unassembled WGS sequence"/>
</dbReference>
<dbReference type="Gene3D" id="3.80.10.10">
    <property type="entry name" value="Ribonuclease Inhibitor"/>
    <property type="match status" value="1"/>
</dbReference>
<dbReference type="SUPFAM" id="SSF52058">
    <property type="entry name" value="L domain-like"/>
    <property type="match status" value="1"/>
</dbReference>
<evidence type="ECO:0000313" key="3">
    <source>
        <dbReference type="EMBL" id="VDK50192.1"/>
    </source>
</evidence>
<sequence>MFSPLAEKLTSLNLRHNPLNAVPTTGLKNLKSLYLSECPLTTINSEQLKDYPKLEVCQHFTCNIAIFVTILLPTKPDIALS</sequence>
<keyword evidence="4" id="KW-1185">Reference proteome</keyword>
<dbReference type="EMBL" id="UYRV01003374">
    <property type="protein sequence ID" value="VDK50192.1"/>
    <property type="molecule type" value="Genomic_DNA"/>
</dbReference>